<dbReference type="CDD" id="cd00082">
    <property type="entry name" value="HisKA"/>
    <property type="match status" value="1"/>
</dbReference>
<dbReference type="SMART" id="SM00448">
    <property type="entry name" value="REC"/>
    <property type="match status" value="1"/>
</dbReference>
<dbReference type="AlphaFoldDB" id="A0A085WSX4"/>
<dbReference type="STRING" id="394096.DB31_5829"/>
<dbReference type="Pfam" id="PF02518">
    <property type="entry name" value="HATPase_c"/>
    <property type="match status" value="1"/>
</dbReference>
<keyword evidence="7" id="KW-0808">Transferase</keyword>
<dbReference type="InterPro" id="IPR005467">
    <property type="entry name" value="His_kinase_dom"/>
</dbReference>
<feature type="modified residue" description="4-aspartylphosphate" evidence="4">
    <location>
        <position position="460"/>
    </location>
</feature>
<dbReference type="Pfam" id="PF00512">
    <property type="entry name" value="HisKA"/>
    <property type="match status" value="1"/>
</dbReference>
<evidence type="ECO:0000256" key="3">
    <source>
        <dbReference type="ARBA" id="ARBA00022553"/>
    </source>
</evidence>
<comment type="catalytic activity">
    <reaction evidence="1">
        <text>ATP + protein L-histidine = ADP + protein N-phospho-L-histidine.</text>
        <dbReference type="EC" id="2.7.13.3"/>
    </reaction>
</comment>
<dbReference type="InterPro" id="IPR001789">
    <property type="entry name" value="Sig_transdc_resp-reg_receiver"/>
</dbReference>
<dbReference type="Gene3D" id="1.10.287.130">
    <property type="match status" value="1"/>
</dbReference>
<dbReference type="InterPro" id="IPR004358">
    <property type="entry name" value="Sig_transdc_His_kin-like_C"/>
</dbReference>
<dbReference type="PANTHER" id="PTHR43065:SF42">
    <property type="entry name" value="TWO-COMPONENT SENSOR PPRA"/>
    <property type="match status" value="1"/>
</dbReference>
<dbReference type="PROSITE" id="PS50110">
    <property type="entry name" value="RESPONSE_REGULATORY"/>
    <property type="match status" value="1"/>
</dbReference>
<dbReference type="PRINTS" id="PR00344">
    <property type="entry name" value="BCTRLSENSOR"/>
</dbReference>
<dbReference type="GO" id="GO:0000155">
    <property type="term" value="F:phosphorelay sensor kinase activity"/>
    <property type="evidence" value="ECO:0007669"/>
    <property type="project" value="InterPro"/>
</dbReference>
<reference evidence="7 8" key="1">
    <citation type="submission" date="2014-04" db="EMBL/GenBank/DDBJ databases">
        <title>Genome assembly of Hyalangium minutum DSM 14724.</title>
        <authorList>
            <person name="Sharma G."/>
            <person name="Subramanian S."/>
        </authorList>
    </citation>
    <scope>NUCLEOTIDE SEQUENCE [LARGE SCALE GENOMIC DNA]</scope>
    <source>
        <strain evidence="7 8">DSM 14724</strain>
    </source>
</reference>
<dbReference type="PROSITE" id="PS50109">
    <property type="entry name" value="HIS_KIN"/>
    <property type="match status" value="1"/>
</dbReference>
<accession>A0A085WSX4</accession>
<dbReference type="Pfam" id="PF00072">
    <property type="entry name" value="Response_reg"/>
    <property type="match status" value="1"/>
</dbReference>
<dbReference type="PANTHER" id="PTHR43065">
    <property type="entry name" value="SENSOR HISTIDINE KINASE"/>
    <property type="match status" value="1"/>
</dbReference>
<keyword evidence="7" id="KW-0418">Kinase</keyword>
<evidence type="ECO:0000259" key="5">
    <source>
        <dbReference type="PROSITE" id="PS50109"/>
    </source>
</evidence>
<dbReference type="InterPro" id="IPR003594">
    <property type="entry name" value="HATPase_dom"/>
</dbReference>
<protein>
    <recommendedName>
        <fullName evidence="2">histidine kinase</fullName>
        <ecNumber evidence="2">2.7.13.3</ecNumber>
    </recommendedName>
</protein>
<feature type="domain" description="Histidine kinase" evidence="5">
    <location>
        <begin position="166"/>
        <end position="388"/>
    </location>
</feature>
<evidence type="ECO:0000259" key="6">
    <source>
        <dbReference type="PROSITE" id="PS50110"/>
    </source>
</evidence>
<evidence type="ECO:0000313" key="8">
    <source>
        <dbReference type="Proteomes" id="UP000028725"/>
    </source>
</evidence>
<keyword evidence="8" id="KW-1185">Reference proteome</keyword>
<evidence type="ECO:0000256" key="4">
    <source>
        <dbReference type="PROSITE-ProRule" id="PRU00169"/>
    </source>
</evidence>
<dbReference type="SMART" id="SM00387">
    <property type="entry name" value="HATPase_c"/>
    <property type="match status" value="1"/>
</dbReference>
<dbReference type="SUPFAM" id="SSF47384">
    <property type="entry name" value="Homodimeric domain of signal transducing histidine kinase"/>
    <property type="match status" value="1"/>
</dbReference>
<dbReference type="EC" id="2.7.13.3" evidence="2"/>
<dbReference type="SUPFAM" id="SSF52172">
    <property type="entry name" value="CheY-like"/>
    <property type="match status" value="1"/>
</dbReference>
<dbReference type="Proteomes" id="UP000028725">
    <property type="component" value="Unassembled WGS sequence"/>
</dbReference>
<evidence type="ECO:0000313" key="7">
    <source>
        <dbReference type="EMBL" id="KFE70787.1"/>
    </source>
</evidence>
<dbReference type="RefSeq" id="WP_052419876.1">
    <property type="nucleotide sequence ID" value="NZ_JMCB01000003.1"/>
</dbReference>
<proteinExistence type="predicted"/>
<dbReference type="SUPFAM" id="SSF55874">
    <property type="entry name" value="ATPase domain of HSP90 chaperone/DNA topoisomerase II/histidine kinase"/>
    <property type="match status" value="1"/>
</dbReference>
<feature type="domain" description="Response regulatory" evidence="6">
    <location>
        <begin position="409"/>
        <end position="525"/>
    </location>
</feature>
<dbReference type="Gene3D" id="3.30.565.10">
    <property type="entry name" value="Histidine kinase-like ATPase, C-terminal domain"/>
    <property type="match status" value="1"/>
</dbReference>
<dbReference type="OrthoDB" id="9761263at2"/>
<dbReference type="EMBL" id="JMCB01000003">
    <property type="protein sequence ID" value="KFE70787.1"/>
    <property type="molecule type" value="Genomic_DNA"/>
</dbReference>
<dbReference type="InterPro" id="IPR036097">
    <property type="entry name" value="HisK_dim/P_sf"/>
</dbReference>
<organism evidence="7 8">
    <name type="scientific">Hyalangium minutum</name>
    <dbReference type="NCBI Taxonomy" id="394096"/>
    <lineage>
        <taxon>Bacteria</taxon>
        <taxon>Pseudomonadati</taxon>
        <taxon>Myxococcota</taxon>
        <taxon>Myxococcia</taxon>
        <taxon>Myxococcales</taxon>
        <taxon>Cystobacterineae</taxon>
        <taxon>Archangiaceae</taxon>
        <taxon>Hyalangium</taxon>
    </lineage>
</organism>
<dbReference type="InterPro" id="IPR003661">
    <property type="entry name" value="HisK_dim/P_dom"/>
</dbReference>
<dbReference type="Gene3D" id="3.40.50.2300">
    <property type="match status" value="1"/>
</dbReference>
<dbReference type="SMART" id="SM00388">
    <property type="entry name" value="HisKA"/>
    <property type="match status" value="1"/>
</dbReference>
<comment type="caution">
    <text evidence="7">The sequence shown here is derived from an EMBL/GenBank/DDBJ whole genome shotgun (WGS) entry which is preliminary data.</text>
</comment>
<sequence length="527" mass="57132">MKGAPALQAAQQLIRELSAAAPADDYDPARVASVLAGLEALAQSPEGSPPSSDAALQEVADALFGIAALDFSKRPQLRGDGSVLDAVIGCVNMLSEELAAYHLQRNAIEQELERRVESRTLELSMANAQLRHEIAERIRTEKALLESEAQLSQASKMEAMGKLSGGIAHDFNNLLSVIISYTVSLLEELPTPDPMREDLEQIRRAGMRASELTRQLLAFSRRQVMELKAVNLNELITNTTGLLHRLIGEDIELKLELEPQLGLVRVDPGQFVQVIMNLAVNSRDAMPQGGTLTLCTANVGPDGARPSRLESSAGPCVRLCTRDTGVGMDAATMARIFEPFFTTKGPGAGTGLGLSTVFGIVKQSSGTVHVQSEPGKGASFEIDLPRYQGTAQTEDPNSLSRERLGGTETILLTEDDDQVRHLAERILRNKGYEVLVAARPGEALELFRQYASSISLLVTDVVMPQMSGRVLAEQLRASCPGLKVLYMSGYTEDISLRHGVVESLVDFMAKPITPDVLLRRVREILDS</sequence>
<evidence type="ECO:0000256" key="1">
    <source>
        <dbReference type="ARBA" id="ARBA00000085"/>
    </source>
</evidence>
<name>A0A085WSX4_9BACT</name>
<dbReference type="InterPro" id="IPR011006">
    <property type="entry name" value="CheY-like_superfamily"/>
</dbReference>
<dbReference type="InterPro" id="IPR036890">
    <property type="entry name" value="HATPase_C_sf"/>
</dbReference>
<keyword evidence="3 4" id="KW-0597">Phosphoprotein</keyword>
<gene>
    <name evidence="7" type="ORF">DB31_5829</name>
</gene>
<evidence type="ECO:0000256" key="2">
    <source>
        <dbReference type="ARBA" id="ARBA00012438"/>
    </source>
</evidence>